<dbReference type="Proteomes" id="UP000694871">
    <property type="component" value="Unplaced"/>
</dbReference>
<feature type="compositionally biased region" description="Basic and acidic residues" evidence="3">
    <location>
        <begin position="798"/>
        <end position="808"/>
    </location>
</feature>
<feature type="region of interest" description="Disordered" evidence="3">
    <location>
        <begin position="1"/>
        <end position="138"/>
    </location>
</feature>
<gene>
    <name evidence="7" type="primary">RASAL3</name>
</gene>
<feature type="region of interest" description="Disordered" evidence="3">
    <location>
        <begin position="1074"/>
        <end position="1109"/>
    </location>
</feature>
<keyword evidence="1" id="KW-0343">GTPase activation</keyword>
<dbReference type="SUPFAM" id="SSF90257">
    <property type="entry name" value="Myosin rod fragments"/>
    <property type="match status" value="1"/>
</dbReference>
<dbReference type="InterPro" id="IPR001936">
    <property type="entry name" value="RasGAP_dom"/>
</dbReference>
<feature type="compositionally biased region" description="Basic residues" evidence="3">
    <location>
        <begin position="104"/>
        <end position="115"/>
    </location>
</feature>
<feature type="compositionally biased region" description="Polar residues" evidence="3">
    <location>
        <begin position="845"/>
        <end position="861"/>
    </location>
</feature>
<feature type="compositionally biased region" description="Basic and acidic residues" evidence="3">
    <location>
        <begin position="116"/>
        <end position="130"/>
    </location>
</feature>
<keyword evidence="6" id="KW-1185">Reference proteome</keyword>
<dbReference type="InterPro" id="IPR035892">
    <property type="entry name" value="C2_domain_sf"/>
</dbReference>
<dbReference type="SMART" id="SM00323">
    <property type="entry name" value="RasGAP"/>
    <property type="match status" value="1"/>
</dbReference>
<feature type="compositionally biased region" description="Basic residues" evidence="3">
    <location>
        <begin position="45"/>
        <end position="54"/>
    </location>
</feature>
<feature type="compositionally biased region" description="Low complexity" evidence="3">
    <location>
        <begin position="917"/>
        <end position="932"/>
    </location>
</feature>
<dbReference type="PANTHER" id="PTHR10194">
    <property type="entry name" value="RAS GTPASE-ACTIVATING PROTEINS"/>
    <property type="match status" value="1"/>
</dbReference>
<dbReference type="Gene3D" id="1.10.506.10">
    <property type="entry name" value="GTPase Activation - p120gap, domain 1"/>
    <property type="match status" value="2"/>
</dbReference>
<evidence type="ECO:0000256" key="2">
    <source>
        <dbReference type="SAM" id="Coils"/>
    </source>
</evidence>
<dbReference type="RefSeq" id="XP_015260867.1">
    <property type="nucleotide sequence ID" value="XM_015405381.1"/>
</dbReference>
<dbReference type="Gene3D" id="2.60.40.150">
    <property type="entry name" value="C2 domain"/>
    <property type="match status" value="1"/>
</dbReference>
<reference evidence="7" key="1">
    <citation type="submission" date="2025-08" db="UniProtKB">
        <authorList>
            <consortium name="RefSeq"/>
        </authorList>
    </citation>
    <scope>IDENTIFICATION</scope>
</reference>
<evidence type="ECO:0000256" key="1">
    <source>
        <dbReference type="ARBA" id="ARBA00022468"/>
    </source>
</evidence>
<dbReference type="SUPFAM" id="SSF49562">
    <property type="entry name" value="C2 domain (Calcium/lipid-binding domain, CaLB)"/>
    <property type="match status" value="1"/>
</dbReference>
<dbReference type="PROSITE" id="PS50004">
    <property type="entry name" value="C2"/>
    <property type="match status" value="1"/>
</dbReference>
<dbReference type="InterPro" id="IPR000008">
    <property type="entry name" value="C2_dom"/>
</dbReference>
<feature type="domain" description="C2" evidence="4">
    <location>
        <begin position="329"/>
        <end position="449"/>
    </location>
</feature>
<dbReference type="Pfam" id="PF25321">
    <property type="entry name" value="PH_RASGAP"/>
    <property type="match status" value="1"/>
</dbReference>
<feature type="region of interest" description="Disordered" evidence="3">
    <location>
        <begin position="798"/>
        <end position="942"/>
    </location>
</feature>
<dbReference type="InterPro" id="IPR023152">
    <property type="entry name" value="RasGAP_CS"/>
</dbReference>
<feature type="coiled-coil region" evidence="2">
    <location>
        <begin position="997"/>
        <end position="1073"/>
    </location>
</feature>
<feature type="region of interest" description="Disordered" evidence="3">
    <location>
        <begin position="251"/>
        <end position="270"/>
    </location>
</feature>
<dbReference type="PANTHER" id="PTHR10194:SF96">
    <property type="entry name" value="RAS PROTEIN ACTIVATOR LIKE-3"/>
    <property type="match status" value="1"/>
</dbReference>
<evidence type="ECO:0000313" key="6">
    <source>
        <dbReference type="Proteomes" id="UP000694871"/>
    </source>
</evidence>
<dbReference type="GeneID" id="107105424"/>
<dbReference type="InterPro" id="IPR057606">
    <property type="entry name" value="SynGAP1-like_PH"/>
</dbReference>
<feature type="compositionally biased region" description="Polar residues" evidence="3">
    <location>
        <begin position="8"/>
        <end position="20"/>
    </location>
</feature>
<dbReference type="CDD" id="cd05136">
    <property type="entry name" value="RasGAP_DAB2IP"/>
    <property type="match status" value="1"/>
</dbReference>
<name>A0ABM1JHD0_GEKJA</name>
<dbReference type="InterPro" id="IPR008936">
    <property type="entry name" value="Rho_GTPase_activation_prot"/>
</dbReference>
<dbReference type="SUPFAM" id="SSF50729">
    <property type="entry name" value="PH domain-like"/>
    <property type="match status" value="1"/>
</dbReference>
<proteinExistence type="predicted"/>
<evidence type="ECO:0000259" key="5">
    <source>
        <dbReference type="PROSITE" id="PS50018"/>
    </source>
</evidence>
<dbReference type="Pfam" id="PF00616">
    <property type="entry name" value="RasGAP"/>
    <property type="match status" value="1"/>
</dbReference>
<dbReference type="PROSITE" id="PS00509">
    <property type="entry name" value="RAS_GTPASE_ACTIV_1"/>
    <property type="match status" value="1"/>
</dbReference>
<feature type="domain" description="Ras-GAP" evidence="5">
    <location>
        <begin position="504"/>
        <end position="696"/>
    </location>
</feature>
<keyword evidence="2" id="KW-0175">Coiled coil</keyword>
<evidence type="ECO:0000259" key="4">
    <source>
        <dbReference type="PROSITE" id="PS50004"/>
    </source>
</evidence>
<feature type="compositionally biased region" description="Basic and acidic residues" evidence="3">
    <location>
        <begin position="1074"/>
        <end position="1090"/>
    </location>
</feature>
<evidence type="ECO:0000313" key="7">
    <source>
        <dbReference type="RefSeq" id="XP_015260867.1"/>
    </source>
</evidence>
<dbReference type="SUPFAM" id="SSF48350">
    <property type="entry name" value="GTPase activation domain, GAP"/>
    <property type="match status" value="1"/>
</dbReference>
<evidence type="ECO:0000256" key="3">
    <source>
        <dbReference type="SAM" id="MobiDB-lite"/>
    </source>
</evidence>
<dbReference type="InterPro" id="IPR039360">
    <property type="entry name" value="Ras_GTPase"/>
</dbReference>
<dbReference type="PROSITE" id="PS50018">
    <property type="entry name" value="RAS_GTPASE_ACTIV_2"/>
    <property type="match status" value="1"/>
</dbReference>
<sequence>MKMEASDTSRQGTDAPSVLSSYRWLRVPQDGEKEPEFAPSPASGHRGKPQRWRRVQSQTESERESPRGAPSPDSRAASKRSVFQRAFSSPAKMPKAQEGGGKLSLRKYLRSMSHWKKQEAAPQPDKETKEASTGGDSAAQLTPSALVTAPDAPLWDVANVSLLDRQLVLMGRDEESLLQSRKRTSSSLSETSTVYPVLYGQVNYEVPPDGAGGRRGFLDSQVPERRAPQEASSGLQLSSVKGLLRRRLRDRKERLPAKTDSSAAGLAANGHREALPGPELLVDLSNEKDVLIRPLHSSLLLGKKHCFEVLSAGGRRCFTCASATERTRWMEDLRRAVQPSKDNCERTEHMLSLWVYEARDLAPRRHCFCELRLDGALYARTTTKPTSPAGAVFWGEHFDLRSLPPAVQLQVCLVQEEEGQRHKGGSALASVALPLSDLTAARQPLEKWYPVGRGKPSVPALRLRGHHCSIRVPPIVQYKEFAEYLTFHYQELCAALEPSLSARDKEELAGALVRILQSTGKAKAFLIDLGIAELDRFDEREALIFRENTLATKAIDEYMKLVGGPYLLDTLSDVVADLYSLKRSCEVDPGKCALSELADNRSNLQRLCEAVFQRIDGSTHSFPVELNEVFTAWHEECQVRGKAGIGWRLISASLFLRFLCPAIMSPSLFGLTQEYPDDATSRTLILVAKVIQNLANFTTFGEKEAYMSFMNGFLECNSDAMTAFLGRVSSPGSTIPFADYGDSIDLALELSILHSLLCDIFSHLEERTQKRLEPLPTILCAIQKGTPVPVSVQLGPIAEDKRGAEHQKPGFVPPRELGKHNPLIKSHSMNNIQKVRGKEEPTAPSPRTRTSKVQRTQSVPTHSKAARHMRKQGSTEQVAKGREGGPWHGTSHPCGGSGSSSSQASRVITLGFPAKLPNPSSSSSPVDPQLLPAPQFPGQGAEGATWALKGADYSPTECPKGPLTGSLPRKPTVPWLRHSEEAAAAATRGGFYAVQPLEQYGRQVEEMRQELASAKEKQRRCEEQVERLAAQNQGLMEEQARSQERGEALCKRLEDAESGYAQLNSRLSAVESSWRKGREKLQRTEERARDLPPLSGPVWVNRTANGHEA</sequence>
<accession>A0ABM1JHD0</accession>
<protein>
    <submittedName>
        <fullName evidence="7">RAS protein activator like-3</fullName>
    </submittedName>
</protein>
<organism evidence="6 7">
    <name type="scientific">Gekko japonicus</name>
    <name type="common">Schlegel's Japanese gecko</name>
    <dbReference type="NCBI Taxonomy" id="146911"/>
    <lineage>
        <taxon>Eukaryota</taxon>
        <taxon>Metazoa</taxon>
        <taxon>Chordata</taxon>
        <taxon>Craniata</taxon>
        <taxon>Vertebrata</taxon>
        <taxon>Euteleostomi</taxon>
        <taxon>Lepidosauria</taxon>
        <taxon>Squamata</taxon>
        <taxon>Bifurcata</taxon>
        <taxon>Gekkota</taxon>
        <taxon>Gekkonidae</taxon>
        <taxon>Gekkoninae</taxon>
        <taxon>Gekko</taxon>
    </lineage>
</organism>